<name>A0A1G8Y0V8_9LACT</name>
<dbReference type="Gene3D" id="3.40.50.880">
    <property type="match status" value="1"/>
</dbReference>
<keyword evidence="4" id="KW-1185">Reference proteome</keyword>
<dbReference type="InterPro" id="IPR006286">
    <property type="entry name" value="C56_PfpI-like"/>
</dbReference>
<dbReference type="PANTHER" id="PTHR42733">
    <property type="entry name" value="DJ-1 PROTEIN"/>
    <property type="match status" value="1"/>
</dbReference>
<dbReference type="EMBL" id="FNFK01000008">
    <property type="protein sequence ID" value="SDJ96423.1"/>
    <property type="molecule type" value="Genomic_DNA"/>
</dbReference>
<dbReference type="PANTHER" id="PTHR42733:SF2">
    <property type="entry name" value="DJ-1_THIJ_PFPI FAMILY PROTEIN"/>
    <property type="match status" value="1"/>
</dbReference>
<evidence type="ECO:0000259" key="2">
    <source>
        <dbReference type="Pfam" id="PF01965"/>
    </source>
</evidence>
<dbReference type="RefSeq" id="WP_091265490.1">
    <property type="nucleotide sequence ID" value="NZ_FNFK01000008.1"/>
</dbReference>
<gene>
    <name evidence="3" type="ORF">SAMN04488098_100838</name>
</gene>
<dbReference type="OrthoDB" id="9792284at2"/>
<dbReference type="NCBIfam" id="TIGR01382">
    <property type="entry name" value="PfpI"/>
    <property type="match status" value="1"/>
</dbReference>
<dbReference type="GO" id="GO:0008233">
    <property type="term" value="F:peptidase activity"/>
    <property type="evidence" value="ECO:0007669"/>
    <property type="project" value="UniProtKB-KW"/>
</dbReference>
<comment type="similarity">
    <text evidence="1">Belongs to the peptidase C56 family.</text>
</comment>
<dbReference type="PROSITE" id="PS51276">
    <property type="entry name" value="PEPTIDASE_C56_PFPI"/>
    <property type="match status" value="1"/>
</dbReference>
<proteinExistence type="inferred from homology"/>
<evidence type="ECO:0000313" key="3">
    <source>
        <dbReference type="EMBL" id="SDJ96423.1"/>
    </source>
</evidence>
<reference evidence="4" key="1">
    <citation type="submission" date="2016-10" db="EMBL/GenBank/DDBJ databases">
        <authorList>
            <person name="Varghese N."/>
            <person name="Submissions S."/>
        </authorList>
    </citation>
    <scope>NUCLEOTIDE SEQUENCE [LARGE SCALE GENOMIC DNA]</scope>
    <source>
        <strain evidence="4">DSM 19181</strain>
    </source>
</reference>
<dbReference type="InterPro" id="IPR002818">
    <property type="entry name" value="DJ-1/PfpI"/>
</dbReference>
<dbReference type="GO" id="GO:0006508">
    <property type="term" value="P:proteolysis"/>
    <property type="evidence" value="ECO:0007669"/>
    <property type="project" value="UniProtKB-KW"/>
</dbReference>
<dbReference type="SUPFAM" id="SSF52317">
    <property type="entry name" value="Class I glutamine amidotransferase-like"/>
    <property type="match status" value="1"/>
</dbReference>
<sequence>MGKKVAVVITKLFEDVEFTSPKEELEKAGHTLTTIGFEAGETVEGKKGEASVTIDKSIDDVSPEDFDALLIPGGFSPDQLRKDDRFLEFTRSFSNDSKPIFSICHGPQLLINAEVVKGKDITSVKQVAVDLKNAGANFYDKEVVIDDSGLISSRTPDDLPAFNKAMVDALSE</sequence>
<dbReference type="InterPro" id="IPR029062">
    <property type="entry name" value="Class_I_gatase-like"/>
</dbReference>
<organism evidence="3 4">
    <name type="scientific">Alkalibacterium thalassium</name>
    <dbReference type="NCBI Taxonomy" id="426701"/>
    <lineage>
        <taxon>Bacteria</taxon>
        <taxon>Bacillati</taxon>
        <taxon>Bacillota</taxon>
        <taxon>Bacilli</taxon>
        <taxon>Lactobacillales</taxon>
        <taxon>Carnobacteriaceae</taxon>
        <taxon>Alkalibacterium</taxon>
    </lineage>
</organism>
<dbReference type="CDD" id="cd03134">
    <property type="entry name" value="GATase1_PfpI_like"/>
    <property type="match status" value="1"/>
</dbReference>
<keyword evidence="3" id="KW-0378">Hydrolase</keyword>
<evidence type="ECO:0000313" key="4">
    <source>
        <dbReference type="Proteomes" id="UP000199433"/>
    </source>
</evidence>
<dbReference type="Proteomes" id="UP000199433">
    <property type="component" value="Unassembled WGS sequence"/>
</dbReference>
<feature type="domain" description="DJ-1/PfpI" evidence="2">
    <location>
        <begin position="3"/>
        <end position="168"/>
    </location>
</feature>
<protein>
    <submittedName>
        <fullName evidence="3">Protease I</fullName>
    </submittedName>
</protein>
<dbReference type="Pfam" id="PF01965">
    <property type="entry name" value="DJ-1_PfpI"/>
    <property type="match status" value="1"/>
</dbReference>
<dbReference type="AlphaFoldDB" id="A0A1G8Y0V8"/>
<keyword evidence="3" id="KW-0645">Protease</keyword>
<dbReference type="STRING" id="426701.SAMN04488098_100838"/>
<dbReference type="FunFam" id="3.40.50.880:FF:000017">
    <property type="entry name" value="Type 1 glutamine amidotransferase"/>
    <property type="match status" value="1"/>
</dbReference>
<evidence type="ECO:0000256" key="1">
    <source>
        <dbReference type="ARBA" id="ARBA00008542"/>
    </source>
</evidence>
<accession>A0A1G8Y0V8</accession>